<comment type="function">
    <text evidence="7">Component of the Mediator complex, a coactivator involved in the regulated transcription of nearly all RNA polymerase II-dependent genes. Mediator functions as a bridge to convey information from gene-specific regulatory proteins to the basal RNA polymerase II transcription machinery. Mediator is recruited to promoters by direct interactions with regulatory proteins and serves as a scaffold for the assembly of a functional preinitiation complex with RNA polymerase II and the general transcription factors.</text>
</comment>
<comment type="subcellular location">
    <subcellularLocation>
        <location evidence="1 7">Nucleus</location>
    </subcellularLocation>
</comment>
<feature type="compositionally biased region" description="Polar residues" evidence="8">
    <location>
        <begin position="804"/>
        <end position="819"/>
    </location>
</feature>
<dbReference type="EMBL" id="CAUOFW020000726">
    <property type="protein sequence ID" value="CAK9135986.1"/>
    <property type="molecule type" value="Genomic_DNA"/>
</dbReference>
<keyword evidence="11" id="KW-1185">Reference proteome</keyword>
<evidence type="ECO:0000256" key="2">
    <source>
        <dbReference type="ARBA" id="ARBA00007813"/>
    </source>
</evidence>
<keyword evidence="6 7" id="KW-0539">Nucleus</keyword>
<feature type="region of interest" description="Disordered" evidence="8">
    <location>
        <begin position="804"/>
        <end position="842"/>
    </location>
</feature>
<comment type="caution">
    <text evidence="10">The sequence shown here is derived from an EMBL/GenBank/DDBJ whole genome shotgun (WGS) entry which is preliminary data.</text>
</comment>
<dbReference type="InterPro" id="IPR013947">
    <property type="entry name" value="Mediator_Med14"/>
</dbReference>
<feature type="domain" description="Mediator complex subunit MED14 N-terminal" evidence="9">
    <location>
        <begin position="8"/>
        <end position="197"/>
    </location>
</feature>
<evidence type="ECO:0000313" key="10">
    <source>
        <dbReference type="EMBL" id="CAK9135986.1"/>
    </source>
</evidence>
<dbReference type="InterPro" id="IPR055122">
    <property type="entry name" value="Med14_N"/>
</dbReference>
<keyword evidence="4 7" id="KW-0010">Activator</keyword>
<dbReference type="Proteomes" id="UP001642360">
    <property type="component" value="Unassembled WGS sequence"/>
</dbReference>
<sequence>MVELGQETVEFSTLVSRAAEESYLSLKELVDKSKSPELSDSEKKIGILKYLVKTQQRMLRLNVLAKWCQQVPLIQYCQQLASTLSSHDTCFTQASDSMFFMHEGLQQARAPIYDVPFATEVLLTGTYQRLPKCIEDVGIQSTLTEDQQKPALKKLDTLVRSKLLEISIPKEISEVKVSDGTALLRVDGEFKVLVTLGYRGHLSMWRILHMELLVGERSGSVKLEELRRHALGDDLERRMAAAENPFSTLYTVLHELCIALVMDTVIRQVQALRQGRWKDAIRFELISDGSVGQGGIAGSMQITQDGEIDSAGLRTPGLKILYWLDFDKISGTADAGSCPFIKIEPGQDLKIKCLHSTFVIDPLMGKEAEFSLEQSCIDVEKLLLRAICCNRYTRLLEIFKELLKNSQICRAVGDVLLQSLPDEPGADYEKKDSKSNAREYEGQEVLRVRAYGSAFFTLGINIRNGRFLLHSSKNIITSLALLECEEALNQGSMTAAEVFISLRSKSILHLFACIGRFLGLEVYEHDFSTVKVPKSLLNGLNFLLMGFPECGSSYFLLMQLDKDFKPLFKLLETQPDQSGKAQSFGDLNHVIRAQDVDIGEMHMLEDDLNLSLLDSGKLKSFLSSDLGSNQTSELGLLSEFSLEGSMHSSGLPSSFTTIVDEVFELERGSSVPSFSVQTVSSMGNASPVSHYGSAPMNLHIMKSGTSSPKWEGGTQVSLLNNVTKVSSVAPNYNGSIYASSNLKGMIQSSSVNSISSGPGRSMTMKKLSASKSDQDLASLRSPHTAGVGSYTIMDEDQLDVSGNRSARLSSIRPTGSRVSASIAKANRHSHSPDGALAGSSRVPGASSLVTTPMCQALDSTVCPSPSLDDAVPRHDKTSKKHTVSDMLNLIPSLQCLESNVGFCKRRKIIESASIHQPSAQKLISSEIIGKTEGYSYANLIADANKGNAPSSIYISALLHVIRHCSLCIKHARLTSQMEALDIPFVEEVGLRNASSNLWFRLPYATNDTWPHICLRLGRPGSMYWDVKINDQHFRDLWELQKGGNSTPWGFGVQIANTSDADSHIRYDSEGVVLSYHSVEANSIKKLVADIQRLSNARIFSLGMRKLLGVRSDEKVEENNANSDVKVPGGVKGAVEVADKFSEQMRRAFRIEAVGLMSLWFCFGPGVLARFVVEWESGKEGCTMHVSPDQLWPHTKFLEDFINGAEVASLLDCIRLTAGPLHALAAATRPARAAPVSGVPGVAASVSAVPKQSGYMPSQGHLPSIATANINQASSGTGGNPGASTTAGPLGTLNHPGAAMLAAAAAAAGRGGPGIVPSSLLPIDVSVVLRGPYWIRIIYRKNFAVDMRCFAGDQVWLQPATPPKGGPSVGGSLPCPQFRPFIMEHVAQELNGIDPNFTGTQQTVALANSNNSNPSAAPQLPASNGNKVNLPNSAGLSRSGNQVTGLNRVSNGLSASSNLAVVGSGMPLRRSPGAGVPAHVRGELNTAIIGLGDDGGYGGGWVPLLALKKVLRGILKYLGVLWLFAQLPELLKEILGSILKDNEGALLNLDQEQPALRFFVG</sequence>
<evidence type="ECO:0000256" key="4">
    <source>
        <dbReference type="ARBA" id="ARBA00023159"/>
    </source>
</evidence>
<gene>
    <name evidence="10" type="ORF">ILEXP_LOCUS2946</name>
</gene>
<keyword evidence="3 7" id="KW-0805">Transcription regulation</keyword>
<proteinExistence type="inferred from homology"/>
<evidence type="ECO:0000256" key="8">
    <source>
        <dbReference type="SAM" id="MobiDB-lite"/>
    </source>
</evidence>
<comment type="subunit">
    <text evidence="7">Component of the Mediator complex.</text>
</comment>
<comment type="similarity">
    <text evidence="2 7">Belongs to the Mediator complex subunit 14 family.</text>
</comment>
<evidence type="ECO:0000313" key="11">
    <source>
        <dbReference type="Proteomes" id="UP001642360"/>
    </source>
</evidence>
<keyword evidence="5 7" id="KW-0804">Transcription</keyword>
<name>A0ABC8QUP8_9AQUA</name>
<dbReference type="GO" id="GO:0003712">
    <property type="term" value="F:transcription coregulator activity"/>
    <property type="evidence" value="ECO:0007669"/>
    <property type="project" value="UniProtKB-UniRule"/>
</dbReference>
<evidence type="ECO:0000256" key="6">
    <source>
        <dbReference type="ARBA" id="ARBA00023242"/>
    </source>
</evidence>
<evidence type="ECO:0000256" key="7">
    <source>
        <dbReference type="RuleBase" id="RU365082"/>
    </source>
</evidence>
<evidence type="ECO:0000256" key="3">
    <source>
        <dbReference type="ARBA" id="ARBA00023015"/>
    </source>
</evidence>
<protein>
    <recommendedName>
        <fullName evidence="7">Mediator of RNA polymerase II transcription subunit 14</fullName>
    </recommendedName>
    <alternativeName>
        <fullName evidence="7">Mediator complex subunit 14</fullName>
    </alternativeName>
</protein>
<evidence type="ECO:0000256" key="5">
    <source>
        <dbReference type="ARBA" id="ARBA00023163"/>
    </source>
</evidence>
<dbReference type="PANTHER" id="PTHR12809:SF2">
    <property type="entry name" value="MEDIATOR OF RNA POLYMERASE II TRANSCRIPTION SUBUNIT 14"/>
    <property type="match status" value="1"/>
</dbReference>
<organism evidence="10 11">
    <name type="scientific">Ilex paraguariensis</name>
    <name type="common">yerba mate</name>
    <dbReference type="NCBI Taxonomy" id="185542"/>
    <lineage>
        <taxon>Eukaryota</taxon>
        <taxon>Viridiplantae</taxon>
        <taxon>Streptophyta</taxon>
        <taxon>Embryophyta</taxon>
        <taxon>Tracheophyta</taxon>
        <taxon>Spermatophyta</taxon>
        <taxon>Magnoliopsida</taxon>
        <taxon>eudicotyledons</taxon>
        <taxon>Gunneridae</taxon>
        <taxon>Pentapetalae</taxon>
        <taxon>asterids</taxon>
        <taxon>campanulids</taxon>
        <taxon>Aquifoliales</taxon>
        <taxon>Aquifoliaceae</taxon>
        <taxon>Ilex</taxon>
    </lineage>
</organism>
<dbReference type="Pfam" id="PF08638">
    <property type="entry name" value="Med14"/>
    <property type="match status" value="1"/>
</dbReference>
<accession>A0ABC8QUP8</accession>
<feature type="region of interest" description="Disordered" evidence="8">
    <location>
        <begin position="751"/>
        <end position="787"/>
    </location>
</feature>
<feature type="compositionally biased region" description="Low complexity" evidence="8">
    <location>
        <begin position="751"/>
        <end position="761"/>
    </location>
</feature>
<dbReference type="GO" id="GO:0016592">
    <property type="term" value="C:mediator complex"/>
    <property type="evidence" value="ECO:0007669"/>
    <property type="project" value="UniProtKB-UniRule"/>
</dbReference>
<reference evidence="10 11" key="1">
    <citation type="submission" date="2024-02" db="EMBL/GenBank/DDBJ databases">
        <authorList>
            <person name="Vignale AGUSTIN F."/>
            <person name="Sosa J E."/>
            <person name="Modenutti C."/>
        </authorList>
    </citation>
    <scope>NUCLEOTIDE SEQUENCE [LARGE SCALE GENOMIC DNA]</scope>
</reference>
<evidence type="ECO:0000259" key="9">
    <source>
        <dbReference type="Pfam" id="PF08638"/>
    </source>
</evidence>
<dbReference type="PANTHER" id="PTHR12809">
    <property type="entry name" value="MEDIATOR COMPLEX SUBUNIT"/>
    <property type="match status" value="1"/>
</dbReference>
<evidence type="ECO:0000256" key="1">
    <source>
        <dbReference type="ARBA" id="ARBA00004123"/>
    </source>
</evidence>